<feature type="transmembrane region" description="Helical" evidence="1">
    <location>
        <begin position="668"/>
        <end position="687"/>
    </location>
</feature>
<dbReference type="RefSeq" id="XP_008608653.1">
    <property type="nucleotide sequence ID" value="XM_008610431.1"/>
</dbReference>
<organism evidence="2 3">
    <name type="scientific">Saprolegnia diclina (strain VS20)</name>
    <dbReference type="NCBI Taxonomy" id="1156394"/>
    <lineage>
        <taxon>Eukaryota</taxon>
        <taxon>Sar</taxon>
        <taxon>Stramenopiles</taxon>
        <taxon>Oomycota</taxon>
        <taxon>Saprolegniomycetes</taxon>
        <taxon>Saprolegniales</taxon>
        <taxon>Saprolegniaceae</taxon>
        <taxon>Saprolegnia</taxon>
    </lineage>
</organism>
<feature type="transmembrane region" description="Helical" evidence="1">
    <location>
        <begin position="1473"/>
        <end position="1495"/>
    </location>
</feature>
<feature type="transmembrane region" description="Helical" evidence="1">
    <location>
        <begin position="554"/>
        <end position="578"/>
    </location>
</feature>
<feature type="transmembrane region" description="Helical" evidence="1">
    <location>
        <begin position="1439"/>
        <end position="1461"/>
    </location>
</feature>
<feature type="transmembrane region" description="Helical" evidence="1">
    <location>
        <begin position="635"/>
        <end position="656"/>
    </location>
</feature>
<dbReference type="InParanoid" id="T0QUL4"/>
<protein>
    <submittedName>
        <fullName evidence="2">Uncharacterized protein</fullName>
    </submittedName>
</protein>
<keyword evidence="3" id="KW-1185">Reference proteome</keyword>
<feature type="transmembrane region" description="Helical" evidence="1">
    <location>
        <begin position="840"/>
        <end position="861"/>
    </location>
</feature>
<evidence type="ECO:0000256" key="1">
    <source>
        <dbReference type="SAM" id="Phobius"/>
    </source>
</evidence>
<proteinExistence type="predicted"/>
<evidence type="ECO:0000313" key="2">
    <source>
        <dbReference type="EMBL" id="EQC37720.1"/>
    </source>
</evidence>
<dbReference type="GeneID" id="19945474"/>
<keyword evidence="1" id="KW-0812">Transmembrane</keyword>
<feature type="transmembrane region" description="Helical" evidence="1">
    <location>
        <begin position="1603"/>
        <end position="1621"/>
    </location>
</feature>
<name>T0QUL4_SAPDV</name>
<reference evidence="2 3" key="1">
    <citation type="submission" date="2012-04" db="EMBL/GenBank/DDBJ databases">
        <title>The Genome Sequence of Saprolegnia declina VS20.</title>
        <authorList>
            <consortium name="The Broad Institute Genome Sequencing Platform"/>
            <person name="Russ C."/>
            <person name="Nusbaum C."/>
            <person name="Tyler B."/>
            <person name="van West P."/>
            <person name="Dieguez-Uribeondo J."/>
            <person name="de Bruijn I."/>
            <person name="Tripathy S."/>
            <person name="Jiang R."/>
            <person name="Young S.K."/>
            <person name="Zeng Q."/>
            <person name="Gargeya S."/>
            <person name="Fitzgerald M."/>
            <person name="Haas B."/>
            <person name="Abouelleil A."/>
            <person name="Alvarado L."/>
            <person name="Arachchi H.M."/>
            <person name="Berlin A."/>
            <person name="Chapman S.B."/>
            <person name="Goldberg J."/>
            <person name="Griggs A."/>
            <person name="Gujja S."/>
            <person name="Hansen M."/>
            <person name="Howarth C."/>
            <person name="Imamovic A."/>
            <person name="Larimer J."/>
            <person name="McCowen C."/>
            <person name="Montmayeur A."/>
            <person name="Murphy C."/>
            <person name="Neiman D."/>
            <person name="Pearson M."/>
            <person name="Priest M."/>
            <person name="Roberts A."/>
            <person name="Saif S."/>
            <person name="Shea T."/>
            <person name="Sisk P."/>
            <person name="Sykes S."/>
            <person name="Wortman J."/>
            <person name="Nusbaum C."/>
            <person name="Birren B."/>
        </authorList>
    </citation>
    <scope>NUCLEOTIDE SEQUENCE [LARGE SCALE GENOMIC DNA]</scope>
    <source>
        <strain evidence="2 3">VS20</strain>
    </source>
</reference>
<dbReference type="eggNOG" id="ENOG502SD6V">
    <property type="taxonomic scope" value="Eukaryota"/>
</dbReference>
<dbReference type="Proteomes" id="UP000030762">
    <property type="component" value="Unassembled WGS sequence"/>
</dbReference>
<dbReference type="VEuPathDB" id="FungiDB:SDRG_04747"/>
<keyword evidence="1" id="KW-1133">Transmembrane helix</keyword>
<dbReference type="OrthoDB" id="10325767at2759"/>
<feature type="transmembrane region" description="Helical" evidence="1">
    <location>
        <begin position="602"/>
        <end position="620"/>
    </location>
</feature>
<feature type="transmembrane region" description="Helical" evidence="1">
    <location>
        <begin position="719"/>
        <end position="740"/>
    </location>
</feature>
<evidence type="ECO:0000313" key="3">
    <source>
        <dbReference type="Proteomes" id="UP000030762"/>
    </source>
</evidence>
<accession>T0QUL4</accession>
<gene>
    <name evidence="2" type="ORF">SDRG_04747</name>
</gene>
<dbReference type="EMBL" id="JH767143">
    <property type="protein sequence ID" value="EQC37720.1"/>
    <property type="molecule type" value="Genomic_DNA"/>
</dbReference>
<keyword evidence="1" id="KW-0472">Membrane</keyword>
<sequence>MVVARVALDVPVTSASVPWYQHALGVTYVAASIALSFAALEGFATYTATDYFWPQFGSTAPVLRQILNTNLSVLPATAFVPVDVFAPSATILGSLTSGVDTVYVRRLVYSDLTDLPSSIASLRTLNAMQVSELVSPYCWVDLDKVWELAYTSKRQARCVVAESSNAAVHLAAVLRNIDFDAWRHFTQGRFDAHVGGPIAATGPYGASWLDAFGDRSDGTGTAFGLHESVLVENALGIRLPWPLKTIPSVNRARFRNTCVFYDLLLNDLYAMSAIQSMVRSTTNYFADTTPDIMECYSVSCPLSGASRALHDQVGAIAALDAKWLTPPPAFVAAATAFRSQMITAFTASPTLHALLVAPAVLPLRPVQWADPSLRFVSGNPWCIYGAALPFVQQTLNFDDVCSRQMPLTLASSLVGSVFALTQLPHLEGAAACVAATDAAGCLAVFEAAQTLSRNLSVLPLDAAALTSLDIGLFQYVVHQTQLPTNSMAAPAVEMQPLLDATFAFFGWMMLYEWAIGEREVISLQGDVQTMNIISVAYPAAVSSVPPAPTSLGPYLWYFAAMTSGVLGAVGAAAIVLGYGTRFTLWGMFNPIVSSVWMARHPLAARGTLACICLATAPTSVLDSSKTLQLDPRPRALWASLTLSSEALWLLCLWYEVVLPILRRPAAKMLVRCAACAFVALVGLDQGWPVTWSVFLGRLCDLNDLTVVTCSSGSVAVGSWHRLVVVGLVLLGVAVGAALLSRPERQAVLHRLLPLSLRSCVKAGTVELDGASAFLCGVIPFSICGVAYVADVKLWRVLVCDAYDVALRRRSIAFANRFQHSVRIRATPATRQRKLMHHVPLLVTGLGYLVATLSSNVAYLSVMSESLANDFGWSGFNTSGTHAFLASTFTSLAMSSIDIPDLILDTPTLGVPAYSDAHDATQWQPNLARRQLFDDASITLTTVVDGLRSMDPCQLPWMFTQYCWLDFGRKWAMASSAARQARCVSSMSLSGAVYLEAPLRNLNDWSAWQRCWGRSFEIGVGSALQTSATGRQWLSALTAGFVNSVDDEVSSWRASGLSTFRLQWQNYKTTGFDDAIEVTTAWGLSYPLTIATFPPEMHTDRQTSMRMYWSLASDLWAVATNDSGIGGASLLRASATYAFTNTTPEQLLFVNTTLVTPLQAGLCVLRDTLGPFGVVDMVYISVPPPLQQLYVLLNSAVANVTTTDSLAQSRFAALPEKAYVGVTPWELLHATNPPGNVGGNLVCGSDLEPVDTSIGLTAFVGFETQCSWWRSEVVAPSSLQLLFALVAMNATSVLDPTLDFDQFCAADAFPEPTCATIHADVYDFAVAYTSALPLAPLATAVHSTVDDLGIVVAQYLRNASSHVELYQRRLFNSSDDRAWPFFGWCFLFDWVVGMREVVSFQGDLGVVRPITAATSPVVIVLDPTEIPTALSFVFRTSAQYVTVVLIGVTGLIVCYTMTSLGAIDAFSLFDLNRIVGHVWVGRLLLVVRSATALWLLNTSGLTLQKMGTSAMLQVPSTPSYKVVLVESELTWLVYVLNDLLSGVTQQYTPSYAWKSSLLTWAVAVGCQAPRRYSASLHRRCVYDNMDAGLVCTTGSITIGHLSGVGTGVVIALCAIVGTAAILERWRLPALSPMTLQTLYLSSASYFALSPDAGTVGTDIDPVFALMAGLVSLRWRGKLYAFDIKSWRSVPCHDDVIRDVLQASVARRAGTSSSKLIHVQGVSAHDAP</sequence>